<keyword evidence="3" id="KW-0808">Transferase</keyword>
<dbReference type="STRING" id="37992.A0A4Z0Y903"/>
<dbReference type="InterPro" id="IPR014031">
    <property type="entry name" value="Ketoacyl_synth_C"/>
</dbReference>
<dbReference type="SUPFAM" id="SSF53901">
    <property type="entry name" value="Thiolase-like"/>
    <property type="match status" value="1"/>
</dbReference>
<gene>
    <name evidence="6" type="ORF">E0Z10_g9360</name>
</gene>
<dbReference type="InterPro" id="IPR050091">
    <property type="entry name" value="PKS_NRPS_Biosynth_Enz"/>
</dbReference>
<keyword evidence="4" id="KW-0560">Oxidoreductase</keyword>
<organism evidence="6 7">
    <name type="scientific">Xylaria hypoxylon</name>
    <dbReference type="NCBI Taxonomy" id="37992"/>
    <lineage>
        <taxon>Eukaryota</taxon>
        <taxon>Fungi</taxon>
        <taxon>Dikarya</taxon>
        <taxon>Ascomycota</taxon>
        <taxon>Pezizomycotina</taxon>
        <taxon>Sordariomycetes</taxon>
        <taxon>Xylariomycetidae</taxon>
        <taxon>Xylariales</taxon>
        <taxon>Xylariaceae</taxon>
        <taxon>Xylaria</taxon>
    </lineage>
</organism>
<dbReference type="SMART" id="SM00827">
    <property type="entry name" value="PKS_AT"/>
    <property type="match status" value="1"/>
</dbReference>
<dbReference type="InterPro" id="IPR014030">
    <property type="entry name" value="Ketoacyl_synth_N"/>
</dbReference>
<dbReference type="InterPro" id="IPR016039">
    <property type="entry name" value="Thiolase-like"/>
</dbReference>
<dbReference type="Pfam" id="PF00109">
    <property type="entry name" value="ketoacyl-synt"/>
    <property type="match status" value="1"/>
</dbReference>
<evidence type="ECO:0000256" key="2">
    <source>
        <dbReference type="ARBA" id="ARBA00022553"/>
    </source>
</evidence>
<comment type="caution">
    <text evidence="6">The sequence shown here is derived from an EMBL/GenBank/DDBJ whole genome shotgun (WGS) entry which is preliminary data.</text>
</comment>
<dbReference type="Gene3D" id="3.40.47.10">
    <property type="match status" value="1"/>
</dbReference>
<keyword evidence="1" id="KW-0596">Phosphopantetheine</keyword>
<evidence type="ECO:0000259" key="5">
    <source>
        <dbReference type="PROSITE" id="PS52004"/>
    </source>
</evidence>
<dbReference type="PANTHER" id="PTHR43775:SF29">
    <property type="entry name" value="ASPERFURANONE POLYKETIDE SYNTHASE AFOG-RELATED"/>
    <property type="match status" value="1"/>
</dbReference>
<dbReference type="InterPro" id="IPR001227">
    <property type="entry name" value="Ac_transferase_dom_sf"/>
</dbReference>
<dbReference type="GO" id="GO:0044550">
    <property type="term" value="P:secondary metabolite biosynthetic process"/>
    <property type="evidence" value="ECO:0007669"/>
    <property type="project" value="TreeGrafter"/>
</dbReference>
<evidence type="ECO:0000256" key="3">
    <source>
        <dbReference type="ARBA" id="ARBA00022679"/>
    </source>
</evidence>
<dbReference type="PROSITE" id="PS52004">
    <property type="entry name" value="KS3_2"/>
    <property type="match status" value="1"/>
</dbReference>
<dbReference type="Pfam" id="PF16197">
    <property type="entry name" value="KAsynt_C_assoc"/>
    <property type="match status" value="1"/>
</dbReference>
<evidence type="ECO:0000313" key="6">
    <source>
        <dbReference type="EMBL" id="TGJ79407.1"/>
    </source>
</evidence>
<dbReference type="GO" id="GO:0016491">
    <property type="term" value="F:oxidoreductase activity"/>
    <property type="evidence" value="ECO:0007669"/>
    <property type="project" value="UniProtKB-KW"/>
</dbReference>
<dbReference type="Pfam" id="PF00698">
    <property type="entry name" value="Acyl_transf_1"/>
    <property type="match status" value="1"/>
</dbReference>
<dbReference type="CDD" id="cd00833">
    <property type="entry name" value="PKS"/>
    <property type="match status" value="1"/>
</dbReference>
<dbReference type="GO" id="GO:0004312">
    <property type="term" value="F:fatty acid synthase activity"/>
    <property type="evidence" value="ECO:0007669"/>
    <property type="project" value="TreeGrafter"/>
</dbReference>
<dbReference type="Proteomes" id="UP000297716">
    <property type="component" value="Unassembled WGS sequence"/>
</dbReference>
<dbReference type="InterPro" id="IPR014043">
    <property type="entry name" value="Acyl_transferase_dom"/>
</dbReference>
<dbReference type="SUPFAM" id="SSF52151">
    <property type="entry name" value="FabD/lysophospholipase-like"/>
    <property type="match status" value="1"/>
</dbReference>
<dbReference type="EMBL" id="SKBN01000290">
    <property type="protein sequence ID" value="TGJ79407.1"/>
    <property type="molecule type" value="Genomic_DNA"/>
</dbReference>
<dbReference type="Pfam" id="PF02801">
    <property type="entry name" value="Ketoacyl-synt_C"/>
    <property type="match status" value="1"/>
</dbReference>
<dbReference type="SMART" id="SM00825">
    <property type="entry name" value="PKS_KS"/>
    <property type="match status" value="1"/>
</dbReference>
<name>A0A4Z0Y903_9PEZI</name>
<accession>A0A4Z0Y903</accession>
<dbReference type="PROSITE" id="PS00606">
    <property type="entry name" value="KS3_1"/>
    <property type="match status" value="1"/>
</dbReference>
<dbReference type="OrthoDB" id="329835at2759"/>
<protein>
    <recommendedName>
        <fullName evidence="5">Ketosynthase family 3 (KS3) domain-containing protein</fullName>
    </recommendedName>
</protein>
<dbReference type="InterPro" id="IPR018201">
    <property type="entry name" value="Ketoacyl_synth_AS"/>
</dbReference>
<dbReference type="InterPro" id="IPR016035">
    <property type="entry name" value="Acyl_Trfase/lysoPLipase"/>
</dbReference>
<keyword evidence="7" id="KW-1185">Reference proteome</keyword>
<evidence type="ECO:0000256" key="1">
    <source>
        <dbReference type="ARBA" id="ARBA00022450"/>
    </source>
</evidence>
<dbReference type="Gene3D" id="3.40.366.10">
    <property type="entry name" value="Malonyl-Coenzyme A Acyl Carrier Protein, domain 2"/>
    <property type="match status" value="1"/>
</dbReference>
<evidence type="ECO:0000256" key="4">
    <source>
        <dbReference type="ARBA" id="ARBA00023002"/>
    </source>
</evidence>
<dbReference type="InterPro" id="IPR032821">
    <property type="entry name" value="PKS_assoc"/>
</dbReference>
<dbReference type="GO" id="GO:0006633">
    <property type="term" value="P:fatty acid biosynthetic process"/>
    <property type="evidence" value="ECO:0007669"/>
    <property type="project" value="InterPro"/>
</dbReference>
<dbReference type="GO" id="GO:0004315">
    <property type="term" value="F:3-oxoacyl-[acyl-carrier-protein] synthase activity"/>
    <property type="evidence" value="ECO:0007669"/>
    <property type="project" value="InterPro"/>
</dbReference>
<feature type="domain" description="Ketosynthase family 3 (KS3)" evidence="5">
    <location>
        <begin position="4"/>
        <end position="431"/>
    </location>
</feature>
<reference evidence="6 7" key="1">
    <citation type="submission" date="2019-03" db="EMBL/GenBank/DDBJ databases">
        <title>Draft genome sequence of Xylaria hypoxylon DSM 108379, a ubiquitous saprotrophic-parasitic fungi on hardwood.</title>
        <authorList>
            <person name="Buettner E."/>
            <person name="Leonhardt S."/>
            <person name="Gebauer A.M."/>
            <person name="Liers C."/>
            <person name="Hofrichter M."/>
            <person name="Kellner H."/>
        </authorList>
    </citation>
    <scope>NUCLEOTIDE SEQUENCE [LARGE SCALE GENOMIC DNA]</scope>
    <source>
        <strain evidence="6 7">DSM 108379</strain>
    </source>
</reference>
<keyword evidence="2" id="KW-0597">Phosphoprotein</keyword>
<dbReference type="PANTHER" id="PTHR43775">
    <property type="entry name" value="FATTY ACID SYNTHASE"/>
    <property type="match status" value="1"/>
</dbReference>
<evidence type="ECO:0000313" key="7">
    <source>
        <dbReference type="Proteomes" id="UP000297716"/>
    </source>
</evidence>
<proteinExistence type="predicted"/>
<dbReference type="InterPro" id="IPR020841">
    <property type="entry name" value="PKS_Beta-ketoAc_synthase_dom"/>
</dbReference>
<sequence length="699" mass="75946">MTHVEPIAVIGMAFRFPGGAETPDKFWKMLMEKRCVAIEYPRDRFNIEAFSHTGGKKLGTITAKHGHFLDGDIKNFDSSFFSMAPHEVGAMDPQQRGLLENTYHAFENANLRMDELAGTRTSVHVGCFTSDFVTMQFRDDQTIPKYNAVGTAGSILANRISWTFDLRGESMYVDTACSSSLIALALACKGLASGDADIVVVGGSNIILVPEFSISLSNMGFLSSNGRCNSFDAKGDGYGRGEGFATLILKPVSKAIADGNPIRALIRSVGTNQDGYTNGGITQPSKHMQAKLIRETYEKASLDLKHTRFFEAHGTGTAVGDPTEARAIGEAFFKYLSKADPIYIGAVKSNIGHLEGTSGLAGVVKVIMALERGIIPPNTNFETLNPQIDAEFLNLSFPTKGVPWPKTAEIRRASVNSFGFGGSNCHVVLDAADGYLHHLGHRHSGHILLSKMLSGFTPSLNGNHSPANDQRDIGYNGCSLNGTNSEGSSDCLVDRPQPRLLILSSSDEGGVGRQIKSLSHSFSTLNDCQAEFGLEQLDDLVFTMNTRRTMFEWKSFCVVESVADFRNLSDSISNPVRSSSKEKHAVGLVFTGQGAQWPGMGYELLYWPICRTSLVSSQHYLRSLGCCWYLIDELHPDGVSTRHSSPEYSQAMTTAVQIALVDLVNFLGLKYSVVVGHSSGEIAAAFESRERLAVALRNG</sequence>
<dbReference type="AlphaFoldDB" id="A0A4Z0Y903"/>